<evidence type="ECO:0000256" key="1">
    <source>
        <dbReference type="ARBA" id="ARBA00022801"/>
    </source>
</evidence>
<dbReference type="PANTHER" id="PTHR33886">
    <property type="entry name" value="UNSATURATED RHAMNOGALACTURONAN HYDROLASE (EUROFUNG)"/>
    <property type="match status" value="1"/>
</dbReference>
<dbReference type="InterPro" id="IPR052043">
    <property type="entry name" value="PolySaccharide_Degr_Enz"/>
</dbReference>
<sequence>MKSVLFFATAAAAAGPYLAWTADSFTKHEIDNKKPYHYTKAVLYDGFEAAIELTKDDALVDWYRSRIDDLVVQSNGSILNWKPTTYSLDEYRIGNNILWWYERTGEEKYKTAARTIRDQLVERHPRTDEGGFFHRSPDYDYQMWLDGIFMADTFYAKWTSLFDKDNTTAWNDIVNQFEVIDKHTRNYTTGLLYHGFDEKMEAVWANQITGASPLTWSRAVGWYAVALLEVLELLPRGHPGVTTLSRFFVTLAEGLKNAQDSTTGGWWLIMDSPYVGRPKNYIESSASALFVFSWLKGIRLGLLPERRFFPAAAKGYQELTTFVVENANGTVNWNGTVEVGSLKSNASFEYYTSVPIAMNDYKGVGPWMFASYEWETFNQTSAGGGSRPRGPGRGGPRGPRGPRTFNRRYHFYESIDGSV</sequence>
<gene>
    <name evidence="4" type="ORF">JMJ77_004587</name>
</gene>
<protein>
    <submittedName>
        <fullName evidence="4">Glycosyl hydrolase family 88</fullName>
    </submittedName>
</protein>
<feature type="signal peptide" evidence="3">
    <location>
        <begin position="1"/>
        <end position="19"/>
    </location>
</feature>
<evidence type="ECO:0000256" key="2">
    <source>
        <dbReference type="SAM" id="MobiDB-lite"/>
    </source>
</evidence>
<dbReference type="Gene3D" id="1.50.10.10">
    <property type="match status" value="1"/>
</dbReference>
<reference evidence="4" key="1">
    <citation type="submission" date="2021-05" db="EMBL/GenBank/DDBJ databases">
        <title>Comparative genomics of three Colletotrichum scovillei strains and genetic complementation revealed genes involved fungal growth and virulence on chili pepper.</title>
        <authorList>
            <person name="Hsieh D.-K."/>
            <person name="Chuang S.-C."/>
            <person name="Chen C.-Y."/>
            <person name="Chao Y.-T."/>
            <person name="Lu M.-Y.J."/>
            <person name="Lee M.-H."/>
            <person name="Shih M.-C."/>
        </authorList>
    </citation>
    <scope>NUCLEOTIDE SEQUENCE</scope>
    <source>
        <strain evidence="4">Coll-153</strain>
    </source>
</reference>
<dbReference type="InterPro" id="IPR010905">
    <property type="entry name" value="Glyco_hydro_88"/>
</dbReference>
<feature type="region of interest" description="Disordered" evidence="2">
    <location>
        <begin position="380"/>
        <end position="406"/>
    </location>
</feature>
<name>A0A9P7RHX3_9PEZI</name>
<feature type="chain" id="PRO_5040458206" evidence="3">
    <location>
        <begin position="20"/>
        <end position="419"/>
    </location>
</feature>
<evidence type="ECO:0000313" key="4">
    <source>
        <dbReference type="EMBL" id="KAG7057197.1"/>
    </source>
</evidence>
<evidence type="ECO:0000256" key="3">
    <source>
        <dbReference type="SAM" id="SignalP"/>
    </source>
</evidence>
<dbReference type="EMBL" id="JAESDN010000001">
    <property type="protein sequence ID" value="KAG7057197.1"/>
    <property type="molecule type" value="Genomic_DNA"/>
</dbReference>
<dbReference type="GO" id="GO:0005975">
    <property type="term" value="P:carbohydrate metabolic process"/>
    <property type="evidence" value="ECO:0007669"/>
    <property type="project" value="InterPro"/>
</dbReference>
<feature type="compositionally biased region" description="Gly residues" evidence="2">
    <location>
        <begin position="382"/>
        <end position="398"/>
    </location>
</feature>
<keyword evidence="1 4" id="KW-0378">Hydrolase</keyword>
<dbReference type="SUPFAM" id="SSF48208">
    <property type="entry name" value="Six-hairpin glycosidases"/>
    <property type="match status" value="1"/>
</dbReference>
<proteinExistence type="predicted"/>
<organism evidence="4 5">
    <name type="scientific">Colletotrichum scovillei</name>
    <dbReference type="NCBI Taxonomy" id="1209932"/>
    <lineage>
        <taxon>Eukaryota</taxon>
        <taxon>Fungi</taxon>
        <taxon>Dikarya</taxon>
        <taxon>Ascomycota</taxon>
        <taxon>Pezizomycotina</taxon>
        <taxon>Sordariomycetes</taxon>
        <taxon>Hypocreomycetidae</taxon>
        <taxon>Glomerellales</taxon>
        <taxon>Glomerellaceae</taxon>
        <taxon>Colletotrichum</taxon>
        <taxon>Colletotrichum acutatum species complex</taxon>
    </lineage>
</organism>
<evidence type="ECO:0000313" key="5">
    <source>
        <dbReference type="Proteomes" id="UP000699042"/>
    </source>
</evidence>
<dbReference type="AlphaFoldDB" id="A0A9P7RHX3"/>
<dbReference type="OrthoDB" id="540611at2759"/>
<dbReference type="InterPro" id="IPR012341">
    <property type="entry name" value="6hp_glycosidase-like_sf"/>
</dbReference>
<dbReference type="GO" id="GO:0016787">
    <property type="term" value="F:hydrolase activity"/>
    <property type="evidence" value="ECO:0007669"/>
    <property type="project" value="UniProtKB-KW"/>
</dbReference>
<dbReference type="InterPro" id="IPR008928">
    <property type="entry name" value="6-hairpin_glycosidase_sf"/>
</dbReference>
<keyword evidence="5" id="KW-1185">Reference proteome</keyword>
<accession>A0A9P7RHX3</accession>
<dbReference type="Proteomes" id="UP000699042">
    <property type="component" value="Unassembled WGS sequence"/>
</dbReference>
<dbReference type="Pfam" id="PF07470">
    <property type="entry name" value="Glyco_hydro_88"/>
    <property type="match status" value="1"/>
</dbReference>
<dbReference type="PANTHER" id="PTHR33886:SF9">
    <property type="entry name" value="UNSATURATED RHAMNOGALACTURONAN HYDROLASE (EUROFUNG)"/>
    <property type="match status" value="1"/>
</dbReference>
<keyword evidence="3" id="KW-0732">Signal</keyword>
<comment type="caution">
    <text evidence="4">The sequence shown here is derived from an EMBL/GenBank/DDBJ whole genome shotgun (WGS) entry which is preliminary data.</text>
</comment>